<protein>
    <submittedName>
        <fullName evidence="1">Uncharacterized protein</fullName>
    </submittedName>
</protein>
<name>A9NUW3_PICSI</name>
<dbReference type="AlphaFoldDB" id="A9NUW3"/>
<reference evidence="1" key="1">
    <citation type="journal article" date="2008" name="BMC Genomics">
        <title>A conifer genomics resource of 200,000 spruce (Picea spp.) ESTs and 6,464 high-quality, sequence-finished full-length cDNAs for Sitka spruce (Picea sitchensis).</title>
        <authorList>
            <person name="Ralph S.G."/>
            <person name="Chun H.J."/>
            <person name="Kolosova N."/>
            <person name="Cooper D."/>
            <person name="Oddy C."/>
            <person name="Ritland C.E."/>
            <person name="Kirkpatrick R."/>
            <person name="Moore R."/>
            <person name="Barber S."/>
            <person name="Holt R.A."/>
            <person name="Jones S.J."/>
            <person name="Marra M.A."/>
            <person name="Douglas C.J."/>
            <person name="Ritland K."/>
            <person name="Bohlmann J."/>
        </authorList>
    </citation>
    <scope>NUCLEOTIDE SEQUENCE</scope>
    <source>
        <tissue evidence="1">Bark</tissue>
    </source>
</reference>
<evidence type="ECO:0000313" key="1">
    <source>
        <dbReference type="EMBL" id="ABK24424.1"/>
    </source>
</evidence>
<accession>A9NUW3</accession>
<dbReference type="EMBL" id="EF085116">
    <property type="protein sequence ID" value="ABK24424.1"/>
    <property type="molecule type" value="mRNA"/>
</dbReference>
<proteinExistence type="evidence at transcript level"/>
<sequence length="51" mass="5766">MKDLLKQLAVRIGEATFVTWFPSMILFLGSSLHRLSQLLSPSLLFFDIGRA</sequence>
<organism evidence="1">
    <name type="scientific">Picea sitchensis</name>
    <name type="common">Sitka spruce</name>
    <name type="synonym">Pinus sitchensis</name>
    <dbReference type="NCBI Taxonomy" id="3332"/>
    <lineage>
        <taxon>Eukaryota</taxon>
        <taxon>Viridiplantae</taxon>
        <taxon>Streptophyta</taxon>
        <taxon>Embryophyta</taxon>
        <taxon>Tracheophyta</taxon>
        <taxon>Spermatophyta</taxon>
        <taxon>Pinopsida</taxon>
        <taxon>Pinidae</taxon>
        <taxon>Conifers I</taxon>
        <taxon>Pinales</taxon>
        <taxon>Pinaceae</taxon>
        <taxon>Picea</taxon>
    </lineage>
</organism>